<accession>A0ABV2AIA3</accession>
<name>A0ABV2AIA3_9EUKA</name>
<evidence type="ECO:0000313" key="1">
    <source>
        <dbReference type="EMBL" id="MES1919414.1"/>
    </source>
</evidence>
<organism evidence="1 2">
    <name type="scientific">Bonamia ostreae</name>
    <dbReference type="NCBI Taxonomy" id="126728"/>
    <lineage>
        <taxon>Eukaryota</taxon>
        <taxon>Sar</taxon>
        <taxon>Rhizaria</taxon>
        <taxon>Endomyxa</taxon>
        <taxon>Ascetosporea</taxon>
        <taxon>Haplosporida</taxon>
        <taxon>Bonamia</taxon>
    </lineage>
</organism>
<comment type="caution">
    <text evidence="1">The sequence shown here is derived from an EMBL/GenBank/DDBJ whole genome shotgun (WGS) entry which is preliminary data.</text>
</comment>
<proteinExistence type="predicted"/>
<reference evidence="1 2" key="1">
    <citation type="journal article" date="2024" name="BMC Biol.">
        <title>Comparative genomics of Ascetosporea gives new insight into the evolutionary basis for animal parasitism in Rhizaria.</title>
        <authorList>
            <person name="Hiltunen Thoren M."/>
            <person name="Onut-Brannstrom I."/>
            <person name="Alfjorden A."/>
            <person name="Peckova H."/>
            <person name="Swords F."/>
            <person name="Hooper C."/>
            <person name="Holzer A.S."/>
            <person name="Bass D."/>
            <person name="Burki F."/>
        </authorList>
    </citation>
    <scope>NUCLEOTIDE SEQUENCE [LARGE SCALE GENOMIC DNA]</scope>
    <source>
        <strain evidence="1">20-A016</strain>
    </source>
</reference>
<feature type="non-terminal residue" evidence="1">
    <location>
        <position position="104"/>
    </location>
</feature>
<dbReference type="EMBL" id="JBDODL010000282">
    <property type="protein sequence ID" value="MES1919414.1"/>
    <property type="molecule type" value="Genomic_DNA"/>
</dbReference>
<protein>
    <submittedName>
        <fullName evidence="1">Uncharacterized protein</fullName>
    </submittedName>
</protein>
<keyword evidence="2" id="KW-1185">Reference proteome</keyword>
<gene>
    <name evidence="1" type="ORF">MHBO_001251</name>
</gene>
<evidence type="ECO:0000313" key="2">
    <source>
        <dbReference type="Proteomes" id="UP001439008"/>
    </source>
</evidence>
<sequence length="104" mass="11799">MTLDKIDNVKEDQRGDFGEEIEAALKTPQNFGRIKSVLVKSFGIKKIEDENISPAKIAESINEEFKDSKNRELPSILTSSKSYFKISDKIFLTFWSKLGQTLAL</sequence>
<dbReference type="Proteomes" id="UP001439008">
    <property type="component" value="Unassembled WGS sequence"/>
</dbReference>